<protein>
    <submittedName>
        <fullName evidence="2">Uncharacterized protein</fullName>
    </submittedName>
</protein>
<dbReference type="Proteomes" id="UP000654370">
    <property type="component" value="Unassembled WGS sequence"/>
</dbReference>
<accession>A0A8H7Q432</accession>
<feature type="transmembrane region" description="Helical" evidence="1">
    <location>
        <begin position="68"/>
        <end position="92"/>
    </location>
</feature>
<gene>
    <name evidence="2" type="ORF">INT43_000597</name>
</gene>
<keyword evidence="1" id="KW-0472">Membrane</keyword>
<feature type="transmembrane region" description="Helical" evidence="1">
    <location>
        <begin position="5"/>
        <end position="28"/>
    </location>
</feature>
<name>A0A8H7Q432_MORIS</name>
<evidence type="ECO:0000313" key="3">
    <source>
        <dbReference type="Proteomes" id="UP000654370"/>
    </source>
</evidence>
<dbReference type="OrthoDB" id="61370at2759"/>
<keyword evidence="3" id="KW-1185">Reference proteome</keyword>
<comment type="caution">
    <text evidence="2">The sequence shown here is derived from an EMBL/GenBank/DDBJ whole genome shotgun (WGS) entry which is preliminary data.</text>
</comment>
<feature type="transmembrane region" description="Helical" evidence="1">
    <location>
        <begin position="104"/>
        <end position="127"/>
    </location>
</feature>
<sequence>MSNTLVIYVIVFFLFLASYTLNLTALFLPKCMLIYSGYSLHSYTGECRPFPIADKDCSEDMFCELWQAASFGMILASIIGALALLALLGTMCSNRRKRDNGWKLLSGLFALHAVPQATAMGIIAYLFNTSSNFYMGTRYDLSFIF</sequence>
<evidence type="ECO:0000256" key="1">
    <source>
        <dbReference type="SAM" id="Phobius"/>
    </source>
</evidence>
<dbReference type="AlphaFoldDB" id="A0A8H7Q432"/>
<proteinExistence type="predicted"/>
<reference evidence="2" key="1">
    <citation type="submission" date="2020-12" db="EMBL/GenBank/DDBJ databases">
        <title>Metabolic potential, ecology and presence of endohyphal bacteria is reflected in genomic diversity of Mucoromycotina.</title>
        <authorList>
            <person name="Muszewska A."/>
            <person name="Okrasinska A."/>
            <person name="Steczkiewicz K."/>
            <person name="Drgas O."/>
            <person name="Orlowska M."/>
            <person name="Perlinska-Lenart U."/>
            <person name="Aleksandrzak-Piekarczyk T."/>
            <person name="Szatraj K."/>
            <person name="Zielenkiewicz U."/>
            <person name="Pilsyk S."/>
            <person name="Malc E."/>
            <person name="Mieczkowski P."/>
            <person name="Kruszewska J.S."/>
            <person name="Biernat P."/>
            <person name="Pawlowska J."/>
        </authorList>
    </citation>
    <scope>NUCLEOTIDE SEQUENCE</scope>
    <source>
        <strain evidence="2">WA0000067209</strain>
    </source>
</reference>
<feature type="non-terminal residue" evidence="2">
    <location>
        <position position="1"/>
    </location>
</feature>
<keyword evidence="1" id="KW-1133">Transmembrane helix</keyword>
<dbReference type="EMBL" id="JAEPQZ010000002">
    <property type="protein sequence ID" value="KAG2184684.1"/>
    <property type="molecule type" value="Genomic_DNA"/>
</dbReference>
<evidence type="ECO:0000313" key="2">
    <source>
        <dbReference type="EMBL" id="KAG2184684.1"/>
    </source>
</evidence>
<organism evidence="2 3">
    <name type="scientific">Mortierella isabellina</name>
    <name type="common">Filamentous fungus</name>
    <name type="synonym">Umbelopsis isabellina</name>
    <dbReference type="NCBI Taxonomy" id="91625"/>
    <lineage>
        <taxon>Eukaryota</taxon>
        <taxon>Fungi</taxon>
        <taxon>Fungi incertae sedis</taxon>
        <taxon>Mucoromycota</taxon>
        <taxon>Mucoromycotina</taxon>
        <taxon>Umbelopsidomycetes</taxon>
        <taxon>Umbelopsidales</taxon>
        <taxon>Umbelopsidaceae</taxon>
        <taxon>Umbelopsis</taxon>
    </lineage>
</organism>
<keyword evidence="1" id="KW-0812">Transmembrane</keyword>